<evidence type="ECO:0000256" key="1">
    <source>
        <dbReference type="SAM" id="Phobius"/>
    </source>
</evidence>
<dbReference type="Proteomes" id="UP000827892">
    <property type="component" value="Chromosome I"/>
</dbReference>
<keyword evidence="1" id="KW-0812">Transmembrane</keyword>
<proteinExistence type="predicted"/>
<dbReference type="EMBL" id="CP090891">
    <property type="protein sequence ID" value="ULU12408.1"/>
    <property type="molecule type" value="Genomic_DNA"/>
</dbReference>
<feature type="transmembrane region" description="Helical" evidence="1">
    <location>
        <begin position="111"/>
        <end position="135"/>
    </location>
</feature>
<dbReference type="EMBL" id="CP092620">
    <property type="protein sequence ID" value="UMM13350.1"/>
    <property type="molecule type" value="Genomic_DNA"/>
</dbReference>
<feature type="transmembrane region" description="Helical" evidence="1">
    <location>
        <begin position="147"/>
        <end position="174"/>
    </location>
</feature>
<reference evidence="2 4" key="2">
    <citation type="submission" date="2022-05" db="EMBL/GenBank/DDBJ databases">
        <title>Chromosome-level reference genomes for two strains of Caenorhabditis briggsae: an improved platform for comparative genomics.</title>
        <authorList>
            <person name="Stevens L."/>
            <person name="Andersen E.C."/>
        </authorList>
    </citation>
    <scope>NUCLEOTIDE SEQUENCE [LARGE SCALE GENOMIC DNA]</scope>
    <source>
        <strain evidence="2">QX1410_ONT</strain>
        <tissue evidence="2">Whole-organism</tissue>
    </source>
</reference>
<dbReference type="AlphaFoldDB" id="A0AAE9J4I6"/>
<keyword evidence="1" id="KW-0472">Membrane</keyword>
<dbReference type="PANTHER" id="PTHR34152:SF3">
    <property type="entry name" value="CONSERVED PLASMA MEMBRANE PROTEIN-RELATED"/>
    <property type="match status" value="1"/>
</dbReference>
<organism evidence="3 5">
    <name type="scientific">Caenorhabditis briggsae</name>
    <dbReference type="NCBI Taxonomy" id="6238"/>
    <lineage>
        <taxon>Eukaryota</taxon>
        <taxon>Metazoa</taxon>
        <taxon>Ecdysozoa</taxon>
        <taxon>Nematoda</taxon>
        <taxon>Chromadorea</taxon>
        <taxon>Rhabditida</taxon>
        <taxon>Rhabditina</taxon>
        <taxon>Rhabditomorpha</taxon>
        <taxon>Rhabditoidea</taxon>
        <taxon>Rhabditidae</taxon>
        <taxon>Peloderinae</taxon>
        <taxon>Caenorhabditis</taxon>
    </lineage>
</organism>
<sequence length="187" mass="21125">MPSDIGLTEKLAFLSVLPVLIGITIICLAIPIVMLTIGILKMNDCEADPRLPMWMIVMAILMLAERFTGSINTVKDRVFLNENPKPKFSEDGGSEELLDWNNRRESIKSTVVVSIGSLIRLIQFIAFVVGCFWVFGISSERDRCNVYVFWASYIYCILSITFYALGACLGPYCLRLGTEEKNKINYY</sequence>
<dbReference type="Proteomes" id="UP000829354">
    <property type="component" value="Chromosome I"/>
</dbReference>
<evidence type="ECO:0000313" key="5">
    <source>
        <dbReference type="Proteomes" id="UP000829354"/>
    </source>
</evidence>
<keyword evidence="1" id="KW-1133">Transmembrane helix</keyword>
<name>A0AAE9J4I6_CAEBR</name>
<evidence type="ECO:0000313" key="4">
    <source>
        <dbReference type="Proteomes" id="UP000827892"/>
    </source>
</evidence>
<evidence type="ECO:0008006" key="6">
    <source>
        <dbReference type="Google" id="ProtNLM"/>
    </source>
</evidence>
<accession>A0AAE9J4I6</accession>
<feature type="transmembrane region" description="Helical" evidence="1">
    <location>
        <begin position="12"/>
        <end position="39"/>
    </location>
</feature>
<protein>
    <recommendedName>
        <fullName evidence="6">Transmembrane protein</fullName>
    </recommendedName>
</protein>
<dbReference type="PANTHER" id="PTHR34152">
    <property type="entry name" value="PROTEIN CBG12353-RELATED"/>
    <property type="match status" value="1"/>
</dbReference>
<evidence type="ECO:0000313" key="2">
    <source>
        <dbReference type="EMBL" id="ULU12408.1"/>
    </source>
</evidence>
<feature type="transmembrane region" description="Helical" evidence="1">
    <location>
        <begin position="51"/>
        <end position="68"/>
    </location>
</feature>
<gene>
    <name evidence="2" type="ORF">L3Y34_015599</name>
    <name evidence="3" type="ORF">L5515_001675</name>
</gene>
<reference evidence="3 5" key="1">
    <citation type="submission" date="2022-04" db="EMBL/GenBank/DDBJ databases">
        <title>Chromosome-level reference genomes for two strains of Caenorhabditis briggsae: an improved platform for comparative genomics.</title>
        <authorList>
            <person name="Stevens L."/>
            <person name="Andersen E."/>
        </authorList>
    </citation>
    <scope>NUCLEOTIDE SEQUENCE [LARGE SCALE GENOMIC DNA]</scope>
    <source>
        <strain evidence="3">VX34</strain>
        <tissue evidence="3">Whole-organism</tissue>
    </source>
</reference>
<keyword evidence="5" id="KW-1185">Reference proteome</keyword>
<evidence type="ECO:0000313" key="3">
    <source>
        <dbReference type="EMBL" id="UMM13350.1"/>
    </source>
</evidence>